<dbReference type="InterPro" id="IPR037058">
    <property type="entry name" value="Falgellar_hook_FlgE_sf"/>
</dbReference>
<keyword evidence="4 5" id="KW-0975">Bacterial flagellum</keyword>
<dbReference type="InterPro" id="IPR020013">
    <property type="entry name" value="Flagellar_FlgE/F/G"/>
</dbReference>
<keyword evidence="11" id="KW-1185">Reference proteome</keyword>
<dbReference type="RefSeq" id="WP_048899843.1">
    <property type="nucleotide sequence ID" value="NZ_AP024852.1"/>
</dbReference>
<evidence type="ECO:0000259" key="7">
    <source>
        <dbReference type="Pfam" id="PF06429"/>
    </source>
</evidence>
<sequence length="418" mass="44532">MSISVGLSGLRATSEQMNSISHNIANVGTVGFKSSRTEFQDVYAPQFGGGEMNGVEVAQVRQSFTSGGTTSTGRNSDLAINGEGFFMVQNNGQQMFTRNGVFNLDTEGYMVSGDGHRLQGYGVTESGQIQTGTVTDLRVDTGDMAAKTTTKVHQGLNLDANAAIVTNSADDKFDPEDPSTFTSSVTSTVYDSLGSEHQVTQYYVKTASNEWKVHYALDGDVLKGQTNTMGFDSDGKLSTVNGAPAMDNSTTPPTMKIDTLSVDLAFKNGAAKQSVGMTLADTTQYGSEFSINKNAPDGHAPGQIAGWYFEGDGTVYARYSNGQTKAQGQVLMARFPNQEGLQQAGGTRWTQSFASGAPLLGTPGTGQMGALRTGMYENSNVNLTNEMVSLMSAQSNYQANAKTIKVSQEMTQILFQNL</sequence>
<dbReference type="Pfam" id="PF06429">
    <property type="entry name" value="Flg_bbr_C"/>
    <property type="match status" value="1"/>
</dbReference>
<dbReference type="AlphaFoldDB" id="A0A0J8V8U1"/>
<evidence type="ECO:0000313" key="10">
    <source>
        <dbReference type="EMBL" id="PSW22382.1"/>
    </source>
</evidence>
<organism evidence="10 11">
    <name type="scientific">Photobacterium swingsii</name>
    <dbReference type="NCBI Taxonomy" id="680026"/>
    <lineage>
        <taxon>Bacteria</taxon>
        <taxon>Pseudomonadati</taxon>
        <taxon>Pseudomonadota</taxon>
        <taxon>Gammaproteobacteria</taxon>
        <taxon>Vibrionales</taxon>
        <taxon>Vibrionaceae</taxon>
        <taxon>Photobacterium</taxon>
    </lineage>
</organism>
<evidence type="ECO:0000313" key="11">
    <source>
        <dbReference type="Proteomes" id="UP000240481"/>
    </source>
</evidence>
<dbReference type="InterPro" id="IPR053967">
    <property type="entry name" value="LlgE_F_G-like_D1"/>
</dbReference>
<reference evidence="10 11" key="1">
    <citation type="submission" date="2018-01" db="EMBL/GenBank/DDBJ databases">
        <title>Whole genome sequencing of Histamine producing bacteria.</title>
        <authorList>
            <person name="Butler K."/>
        </authorList>
    </citation>
    <scope>NUCLEOTIDE SEQUENCE [LARGE SCALE GENOMIC DNA]</scope>
    <source>
        <strain evidence="10 11">DSM 24669</strain>
    </source>
</reference>
<dbReference type="InterPro" id="IPR037925">
    <property type="entry name" value="FlgE/F/G-like"/>
</dbReference>
<evidence type="ECO:0000256" key="4">
    <source>
        <dbReference type="ARBA" id="ARBA00023143"/>
    </source>
</evidence>
<dbReference type="InterPro" id="IPR011491">
    <property type="entry name" value="FlgE_D2"/>
</dbReference>
<dbReference type="Pfam" id="PF00460">
    <property type="entry name" value="Flg_bb_rod"/>
    <property type="match status" value="1"/>
</dbReference>
<dbReference type="GO" id="GO:0071978">
    <property type="term" value="P:bacterial-type flagellum-dependent swarming motility"/>
    <property type="evidence" value="ECO:0007669"/>
    <property type="project" value="TreeGrafter"/>
</dbReference>
<dbReference type="OrthoDB" id="8578401at2"/>
<dbReference type="NCBIfam" id="TIGR03506">
    <property type="entry name" value="FlgEFG_subfam"/>
    <property type="match status" value="1"/>
</dbReference>
<dbReference type="GO" id="GO:0005829">
    <property type="term" value="C:cytosol"/>
    <property type="evidence" value="ECO:0007669"/>
    <property type="project" value="TreeGrafter"/>
</dbReference>
<keyword evidence="10" id="KW-0969">Cilium</keyword>
<keyword evidence="10" id="KW-0282">Flagellum</keyword>
<keyword evidence="10" id="KW-0966">Cell projection</keyword>
<evidence type="ECO:0000259" key="8">
    <source>
        <dbReference type="Pfam" id="PF07559"/>
    </source>
</evidence>
<dbReference type="InterPro" id="IPR010930">
    <property type="entry name" value="Flg_bb/hook_C_dom"/>
</dbReference>
<dbReference type="Pfam" id="PF22692">
    <property type="entry name" value="LlgE_F_G_D1"/>
    <property type="match status" value="1"/>
</dbReference>
<evidence type="ECO:0000256" key="1">
    <source>
        <dbReference type="ARBA" id="ARBA00004117"/>
    </source>
</evidence>
<dbReference type="GO" id="GO:0009424">
    <property type="term" value="C:bacterial-type flagellum hook"/>
    <property type="evidence" value="ECO:0007669"/>
    <property type="project" value="TreeGrafter"/>
</dbReference>
<dbReference type="InterPro" id="IPR001444">
    <property type="entry name" value="Flag_bb_rod_N"/>
</dbReference>
<dbReference type="PANTHER" id="PTHR30435:SF1">
    <property type="entry name" value="FLAGELLAR HOOK PROTEIN FLGE"/>
    <property type="match status" value="1"/>
</dbReference>
<dbReference type="NCBIfam" id="NF004238">
    <property type="entry name" value="PRK05682.1-1"/>
    <property type="match status" value="1"/>
</dbReference>
<dbReference type="EMBL" id="PYLZ01000014">
    <property type="protein sequence ID" value="PSW22382.1"/>
    <property type="molecule type" value="Genomic_DNA"/>
</dbReference>
<evidence type="ECO:0000256" key="2">
    <source>
        <dbReference type="ARBA" id="ARBA00009677"/>
    </source>
</evidence>
<comment type="function">
    <text evidence="5">A flexible structure which links the flagellar filament to the drive apparatus in the basal body.</text>
</comment>
<dbReference type="SUPFAM" id="SSF117143">
    <property type="entry name" value="Flagellar hook protein flgE"/>
    <property type="match status" value="1"/>
</dbReference>
<accession>A0A0J8V8U1</accession>
<evidence type="ECO:0000256" key="3">
    <source>
        <dbReference type="ARBA" id="ARBA00019015"/>
    </source>
</evidence>
<evidence type="ECO:0000256" key="5">
    <source>
        <dbReference type="RuleBase" id="RU362116"/>
    </source>
</evidence>
<dbReference type="Gene3D" id="2.60.98.20">
    <property type="entry name" value="Flagellar hook protein FlgE"/>
    <property type="match status" value="1"/>
</dbReference>
<protein>
    <recommendedName>
        <fullName evidence="3 5">Flagellar hook protein FlgE</fullName>
    </recommendedName>
</protein>
<name>A0A0J8V8U1_9GAMM</name>
<dbReference type="GO" id="GO:0009425">
    <property type="term" value="C:bacterial-type flagellum basal body"/>
    <property type="evidence" value="ECO:0007669"/>
    <property type="project" value="UniProtKB-SubCell"/>
</dbReference>
<dbReference type="Proteomes" id="UP000240481">
    <property type="component" value="Unassembled WGS sequence"/>
</dbReference>
<evidence type="ECO:0000259" key="6">
    <source>
        <dbReference type="Pfam" id="PF00460"/>
    </source>
</evidence>
<feature type="domain" description="Flagellar basal-body/hook protein C-terminal" evidence="7">
    <location>
        <begin position="373"/>
        <end position="415"/>
    </location>
</feature>
<dbReference type="PANTHER" id="PTHR30435">
    <property type="entry name" value="FLAGELLAR PROTEIN"/>
    <property type="match status" value="1"/>
</dbReference>
<evidence type="ECO:0000259" key="9">
    <source>
        <dbReference type="Pfam" id="PF22692"/>
    </source>
</evidence>
<feature type="domain" description="Flagellar hook protein FlgE/F/G-like D1" evidence="9">
    <location>
        <begin position="79"/>
        <end position="129"/>
    </location>
</feature>
<comment type="caution">
    <text evidence="10">The sequence shown here is derived from an EMBL/GenBank/DDBJ whole genome shotgun (WGS) entry which is preliminary data.</text>
</comment>
<feature type="domain" description="Flagellar hook protein FlgE D2" evidence="8">
    <location>
        <begin position="157"/>
        <end position="299"/>
    </location>
</feature>
<comment type="similarity">
    <text evidence="2 5">Belongs to the flagella basal body rod proteins family.</text>
</comment>
<feature type="domain" description="Flagellar basal body rod protein N-terminal" evidence="6">
    <location>
        <begin position="4"/>
        <end position="33"/>
    </location>
</feature>
<gene>
    <name evidence="10" type="ORF">C9I94_20755</name>
</gene>
<dbReference type="STRING" id="680026.AB733_16945"/>
<comment type="subcellular location">
    <subcellularLocation>
        <location evidence="1 5">Bacterial flagellum basal body</location>
    </subcellularLocation>
</comment>
<dbReference type="Pfam" id="PF07559">
    <property type="entry name" value="FlgE_D2"/>
    <property type="match status" value="1"/>
</dbReference>
<proteinExistence type="inferred from homology"/>